<organism evidence="3">
    <name type="scientific">marine metagenome</name>
    <dbReference type="NCBI Taxonomy" id="408172"/>
    <lineage>
        <taxon>unclassified sequences</taxon>
        <taxon>metagenomes</taxon>
        <taxon>ecological metagenomes</taxon>
    </lineage>
</organism>
<evidence type="ECO:0000256" key="1">
    <source>
        <dbReference type="SAM" id="MobiDB-lite"/>
    </source>
</evidence>
<accession>A0A381PMV4</accession>
<reference evidence="3" key="1">
    <citation type="submission" date="2018-05" db="EMBL/GenBank/DDBJ databases">
        <authorList>
            <person name="Lanie J.A."/>
            <person name="Ng W.-L."/>
            <person name="Kazmierczak K.M."/>
            <person name="Andrzejewski T.M."/>
            <person name="Davidsen T.M."/>
            <person name="Wayne K.J."/>
            <person name="Tettelin H."/>
            <person name="Glass J.I."/>
            <person name="Rusch D."/>
            <person name="Podicherti R."/>
            <person name="Tsui H.-C.T."/>
            <person name="Winkler M.E."/>
        </authorList>
    </citation>
    <scope>NUCLEOTIDE SEQUENCE</scope>
</reference>
<sequence>MIENYIFRLIIHKIILRRRTILKSILLIILGVSVTFSQENNEFSNIDTLTVDKKVKEPLLLNDVKYDASDSIIINQKDNKIILYNNAKIVYGDIELTSGLIILDYKKNEVYAGRIADTDGNLSQYPVFKEGLNIVNPDSIKYNFNNQKALIWNSKSEENGMNILAALTKKQNDSIYYLKDGKVTTGGSLEGGETEDADYYFRIRKGKLVPGGKIITGFTNLYIADVPTPIGLPFAYFPSQETKEEAGFIIPNVNESNRRGYSLQNGGYYLPISEFFDLTILGDYYTNGSYGINLSSQYKKRYKYTGNFSVRYENLIAGERGLPEYSKSTIYNVRWTHSKDSKASPYSSLSASVNFGSSDYFRQSVNQLNTPNFLNNNLSSSVSYSKTFPGKAGVRFSLTSSMSQNTQSKEVNITLPTFTLSTARFYPFTKEGTPKKGLIKNINLQYSSKAENRATLPDDLLFKEGMFDNAKNGMQHTIPISTNFKAFKFFSVSMGGNYQETWLLKTKKYSDFNETDGAVMEEIKGFDRFAMYNFSASVTTKIYGTVNLKPKNRIQSIRHTITPSLSYSNSPSFEKYYDTYIIDAEGNTSEYTRFQGGLYSAPSKSFGSSIGINIQNSLEAKVKPKDSTITELKKIKLLNNLNISTSYNLAAEQFKLSPIRVSTGFDIAQGFKVNTGATFDAYALDENNQRINTFNVKNGGGLLRLTSANLSTQYSINNNTFKKGMNQDQIDESTSGGGRADDLFGMSQDFSDSRQSEEYEDAEPVDLSRYIYKVPWDINLAYSLTYVNSRNQNDFSTNSLMISSN</sequence>
<gene>
    <name evidence="3" type="ORF">METZ01_LOCUS20311</name>
</gene>
<feature type="domain" description="LPS-assembly protein LptD central" evidence="2">
    <location>
        <begin position="214"/>
        <end position="682"/>
    </location>
</feature>
<protein>
    <recommendedName>
        <fullName evidence="2">LPS-assembly protein LptD central domain-containing protein</fullName>
    </recommendedName>
</protein>
<evidence type="ECO:0000313" key="3">
    <source>
        <dbReference type="EMBL" id="SUZ67457.1"/>
    </source>
</evidence>
<evidence type="ECO:0000259" key="2">
    <source>
        <dbReference type="Pfam" id="PF19838"/>
    </source>
</evidence>
<dbReference type="Pfam" id="PF19838">
    <property type="entry name" value="LptD_2"/>
    <property type="match status" value="1"/>
</dbReference>
<proteinExistence type="predicted"/>
<feature type="region of interest" description="Disordered" evidence="1">
    <location>
        <begin position="726"/>
        <end position="761"/>
    </location>
</feature>
<feature type="non-terminal residue" evidence="3">
    <location>
        <position position="805"/>
    </location>
</feature>
<name>A0A381PMV4_9ZZZZ</name>
<dbReference type="InterPro" id="IPR045659">
    <property type="entry name" value="LptD_2"/>
</dbReference>
<dbReference type="AlphaFoldDB" id="A0A381PMV4"/>
<dbReference type="EMBL" id="UINC01001012">
    <property type="protein sequence ID" value="SUZ67457.1"/>
    <property type="molecule type" value="Genomic_DNA"/>
</dbReference>